<gene>
    <name evidence="1" type="ORF">LCGC14_1760320</name>
</gene>
<dbReference type="AlphaFoldDB" id="A0A0F9H1B0"/>
<accession>A0A0F9H1B0</accession>
<dbReference type="EMBL" id="LAZR01016368">
    <property type="protein sequence ID" value="KKM04824.1"/>
    <property type="molecule type" value="Genomic_DNA"/>
</dbReference>
<organism evidence="1">
    <name type="scientific">marine sediment metagenome</name>
    <dbReference type="NCBI Taxonomy" id="412755"/>
    <lineage>
        <taxon>unclassified sequences</taxon>
        <taxon>metagenomes</taxon>
        <taxon>ecological metagenomes</taxon>
    </lineage>
</organism>
<comment type="caution">
    <text evidence="1">The sequence shown here is derived from an EMBL/GenBank/DDBJ whole genome shotgun (WGS) entry which is preliminary data.</text>
</comment>
<name>A0A0F9H1B0_9ZZZZ</name>
<reference evidence="1" key="1">
    <citation type="journal article" date="2015" name="Nature">
        <title>Complex archaea that bridge the gap between prokaryotes and eukaryotes.</title>
        <authorList>
            <person name="Spang A."/>
            <person name="Saw J.H."/>
            <person name="Jorgensen S.L."/>
            <person name="Zaremba-Niedzwiedzka K."/>
            <person name="Martijn J."/>
            <person name="Lind A.E."/>
            <person name="van Eijk R."/>
            <person name="Schleper C."/>
            <person name="Guy L."/>
            <person name="Ettema T.J."/>
        </authorList>
    </citation>
    <scope>NUCLEOTIDE SEQUENCE</scope>
</reference>
<protein>
    <submittedName>
        <fullName evidence="1">Uncharacterized protein</fullName>
    </submittedName>
</protein>
<sequence>MTFLLESVSVDTDGTAVNADGSNKTLCVWGTDFGGGTVSIEGSPDNGTTWILLQLINGADAQFTANTFKVIDRLGQGTLIRATLTSSSGADDVNAALFQ</sequence>
<evidence type="ECO:0000313" key="1">
    <source>
        <dbReference type="EMBL" id="KKM04824.1"/>
    </source>
</evidence>
<proteinExistence type="predicted"/>